<reference evidence="2 3" key="1">
    <citation type="submission" date="2021-07" db="EMBL/GenBank/DDBJ databases">
        <authorList>
            <person name="Imarazene B."/>
            <person name="Zahm M."/>
            <person name="Klopp C."/>
            <person name="Cabau C."/>
            <person name="Beille S."/>
            <person name="Jouanno E."/>
            <person name="Castinel A."/>
            <person name="Lluch J."/>
            <person name="Gil L."/>
            <person name="Kuchtly C."/>
            <person name="Lopez Roques C."/>
            <person name="Donnadieu C."/>
            <person name="Parrinello H."/>
            <person name="Journot L."/>
            <person name="Du K."/>
            <person name="Schartl M."/>
            <person name="Retaux S."/>
            <person name="Guiguen Y."/>
        </authorList>
    </citation>
    <scope>NUCLEOTIDE SEQUENCE [LARGE SCALE GENOMIC DNA]</scope>
    <source>
        <strain evidence="2">Pach_M1</strain>
        <tissue evidence="2">Testis</tissue>
    </source>
</reference>
<sequence>MEEHEPSASERPQREACTCCTFTSANMIDNQFQQQATLLSSVMVASGRSGRRATSLSWRPLVNWPSSTLRSTREKSLEHAISPPAADPPVHQNRREKHRERERG</sequence>
<organism evidence="2 3">
    <name type="scientific">Astyanax mexicanus</name>
    <name type="common">Blind cave fish</name>
    <name type="synonym">Astyanax fasciatus mexicanus</name>
    <dbReference type="NCBI Taxonomy" id="7994"/>
    <lineage>
        <taxon>Eukaryota</taxon>
        <taxon>Metazoa</taxon>
        <taxon>Chordata</taxon>
        <taxon>Craniata</taxon>
        <taxon>Vertebrata</taxon>
        <taxon>Euteleostomi</taxon>
        <taxon>Actinopterygii</taxon>
        <taxon>Neopterygii</taxon>
        <taxon>Teleostei</taxon>
        <taxon>Ostariophysi</taxon>
        <taxon>Characiformes</taxon>
        <taxon>Characoidei</taxon>
        <taxon>Acestrorhamphidae</taxon>
        <taxon>Acestrorhamphinae</taxon>
        <taxon>Astyanax</taxon>
    </lineage>
</organism>
<proteinExistence type="predicted"/>
<protein>
    <submittedName>
        <fullName evidence="2">Uncharacterized protein</fullName>
    </submittedName>
</protein>
<feature type="region of interest" description="Disordered" evidence="1">
    <location>
        <begin position="67"/>
        <end position="104"/>
    </location>
</feature>
<name>A0A8T2KSX2_ASTMX</name>
<evidence type="ECO:0000313" key="2">
    <source>
        <dbReference type="EMBL" id="KAG9262558.1"/>
    </source>
</evidence>
<gene>
    <name evidence="2" type="ORF">AMEX_G24340</name>
</gene>
<dbReference type="EMBL" id="JAICCE010000021">
    <property type="protein sequence ID" value="KAG9262558.1"/>
    <property type="molecule type" value="Genomic_DNA"/>
</dbReference>
<dbReference type="AlphaFoldDB" id="A0A8T2KSX2"/>
<evidence type="ECO:0000313" key="3">
    <source>
        <dbReference type="Proteomes" id="UP000752171"/>
    </source>
</evidence>
<comment type="caution">
    <text evidence="2">The sequence shown here is derived from an EMBL/GenBank/DDBJ whole genome shotgun (WGS) entry which is preliminary data.</text>
</comment>
<accession>A0A8T2KSX2</accession>
<dbReference type="Proteomes" id="UP000752171">
    <property type="component" value="Unassembled WGS sequence"/>
</dbReference>
<evidence type="ECO:0000256" key="1">
    <source>
        <dbReference type="SAM" id="MobiDB-lite"/>
    </source>
</evidence>